<evidence type="ECO:0000313" key="2">
    <source>
        <dbReference type="WBParaSite" id="ACRNAN_scaffold13155.g6592.t1"/>
    </source>
</evidence>
<evidence type="ECO:0000313" key="1">
    <source>
        <dbReference type="Proteomes" id="UP000887540"/>
    </source>
</evidence>
<keyword evidence="1" id="KW-1185">Reference proteome</keyword>
<dbReference type="Proteomes" id="UP000887540">
    <property type="component" value="Unplaced"/>
</dbReference>
<organism evidence="1 2">
    <name type="scientific">Acrobeloides nanus</name>
    <dbReference type="NCBI Taxonomy" id="290746"/>
    <lineage>
        <taxon>Eukaryota</taxon>
        <taxon>Metazoa</taxon>
        <taxon>Ecdysozoa</taxon>
        <taxon>Nematoda</taxon>
        <taxon>Chromadorea</taxon>
        <taxon>Rhabditida</taxon>
        <taxon>Tylenchina</taxon>
        <taxon>Cephalobomorpha</taxon>
        <taxon>Cephaloboidea</taxon>
        <taxon>Cephalobidae</taxon>
        <taxon>Acrobeloides</taxon>
    </lineage>
</organism>
<dbReference type="AlphaFoldDB" id="A0A914CRZ0"/>
<proteinExistence type="predicted"/>
<protein>
    <submittedName>
        <fullName evidence="2">Uncharacterized protein</fullName>
    </submittedName>
</protein>
<accession>A0A914CRZ0</accession>
<name>A0A914CRZ0_9BILA</name>
<sequence>MNENRINSLNEKAQQESQLRQKIVDIENQLGEQVQLLNKSFARIGVSEKLYFFKFTGNHVKKIISRIEDVVAPLAQELKENEVIVKTMNALQRMGYVQELSDSKMVLKEKDQEEFAHALYDLLNYLIDNFADLNVKYKPHFLFKHILEFMIKFKNIQMFSEQSIESVHRIVNQDLKRVTAPDEEYKLKQILRWNLEKNFIHDALCADFTMPMSAHQREKQSRLLGNLNELNINQ</sequence>
<reference evidence="2" key="1">
    <citation type="submission" date="2022-11" db="UniProtKB">
        <authorList>
            <consortium name="WormBaseParasite"/>
        </authorList>
    </citation>
    <scope>IDENTIFICATION</scope>
</reference>
<dbReference type="WBParaSite" id="ACRNAN_scaffold13155.g6592.t1">
    <property type="protein sequence ID" value="ACRNAN_scaffold13155.g6592.t1"/>
    <property type="gene ID" value="ACRNAN_scaffold13155.g6592"/>
</dbReference>